<protein>
    <submittedName>
        <fullName evidence="1">Uncharacterized protein</fullName>
    </submittedName>
</protein>
<organism evidence="1 2">
    <name type="scientific">Dactylosporangium maewongense</name>
    <dbReference type="NCBI Taxonomy" id="634393"/>
    <lineage>
        <taxon>Bacteria</taxon>
        <taxon>Bacillati</taxon>
        <taxon>Actinomycetota</taxon>
        <taxon>Actinomycetes</taxon>
        <taxon>Micromonosporales</taxon>
        <taxon>Micromonosporaceae</taxon>
        <taxon>Dactylosporangium</taxon>
    </lineage>
</organism>
<proteinExistence type="predicted"/>
<accession>A0ABP4N540</accession>
<evidence type="ECO:0000313" key="1">
    <source>
        <dbReference type="EMBL" id="GAA1554463.1"/>
    </source>
</evidence>
<evidence type="ECO:0000313" key="2">
    <source>
        <dbReference type="Proteomes" id="UP001501470"/>
    </source>
</evidence>
<keyword evidence="2" id="KW-1185">Reference proteome</keyword>
<name>A0ABP4N540_9ACTN</name>
<gene>
    <name evidence="1" type="ORF">GCM10009827_089160</name>
</gene>
<dbReference type="Proteomes" id="UP001501470">
    <property type="component" value="Unassembled WGS sequence"/>
</dbReference>
<sequence>MRRGSDRSTRGGHYKAVTAAGRRLRRGDPHCKKVVLPGADRGGVVAVWRWCTVDGCGTTAITARRQSRRAVVAARLWLRRDDSHGKAAVMAGDGVAGVARPGSRGGGWVWWGRDHWWVVGVGTLEW</sequence>
<dbReference type="EMBL" id="BAAAQD010000024">
    <property type="protein sequence ID" value="GAA1554463.1"/>
    <property type="molecule type" value="Genomic_DNA"/>
</dbReference>
<reference evidence="2" key="1">
    <citation type="journal article" date="2019" name="Int. J. Syst. Evol. Microbiol.">
        <title>The Global Catalogue of Microorganisms (GCM) 10K type strain sequencing project: providing services to taxonomists for standard genome sequencing and annotation.</title>
        <authorList>
            <consortium name="The Broad Institute Genomics Platform"/>
            <consortium name="The Broad Institute Genome Sequencing Center for Infectious Disease"/>
            <person name="Wu L."/>
            <person name="Ma J."/>
        </authorList>
    </citation>
    <scope>NUCLEOTIDE SEQUENCE [LARGE SCALE GENOMIC DNA]</scope>
    <source>
        <strain evidence="2">JCM 15933</strain>
    </source>
</reference>
<comment type="caution">
    <text evidence="1">The sequence shown here is derived from an EMBL/GenBank/DDBJ whole genome shotgun (WGS) entry which is preliminary data.</text>
</comment>